<dbReference type="Pfam" id="PF01408">
    <property type="entry name" value="GFO_IDH_MocA"/>
    <property type="match status" value="1"/>
</dbReference>
<organism evidence="5 6">
    <name type="scientific">Carnobacterium inhibens</name>
    <dbReference type="NCBI Taxonomy" id="147709"/>
    <lineage>
        <taxon>Bacteria</taxon>
        <taxon>Bacillati</taxon>
        <taxon>Bacillota</taxon>
        <taxon>Bacilli</taxon>
        <taxon>Lactobacillales</taxon>
        <taxon>Carnobacteriaceae</taxon>
        <taxon>Carnobacterium</taxon>
    </lineage>
</organism>
<keyword evidence="2" id="KW-0560">Oxidoreductase</keyword>
<dbReference type="RefSeq" id="WP_187948950.1">
    <property type="nucleotide sequence ID" value="NZ_JBELZU010000019.1"/>
</dbReference>
<dbReference type="EMBL" id="WNJQ01000007">
    <property type="protein sequence ID" value="MBC9825831.1"/>
    <property type="molecule type" value="Genomic_DNA"/>
</dbReference>
<dbReference type="SUPFAM" id="SSF51735">
    <property type="entry name" value="NAD(P)-binding Rossmann-fold domains"/>
    <property type="match status" value="1"/>
</dbReference>
<dbReference type="InterPro" id="IPR050984">
    <property type="entry name" value="Gfo/Idh/MocA_domain"/>
</dbReference>
<dbReference type="Proteomes" id="UP000638836">
    <property type="component" value="Unassembled WGS sequence"/>
</dbReference>
<dbReference type="PANTHER" id="PTHR22604">
    <property type="entry name" value="OXIDOREDUCTASES"/>
    <property type="match status" value="1"/>
</dbReference>
<dbReference type="SUPFAM" id="SSF55347">
    <property type="entry name" value="Glyceraldehyde-3-phosphate dehydrogenase-like, C-terminal domain"/>
    <property type="match status" value="1"/>
</dbReference>
<evidence type="ECO:0000256" key="1">
    <source>
        <dbReference type="ARBA" id="ARBA00010928"/>
    </source>
</evidence>
<comment type="caution">
    <text evidence="5">The sequence shown here is derived from an EMBL/GenBank/DDBJ whole genome shotgun (WGS) entry which is preliminary data.</text>
</comment>
<dbReference type="Gene3D" id="3.30.360.10">
    <property type="entry name" value="Dihydrodipicolinate Reductase, domain 2"/>
    <property type="match status" value="1"/>
</dbReference>
<feature type="domain" description="GFO/IDH/MocA-like oxidoreductase" evidence="4">
    <location>
        <begin position="130"/>
        <end position="234"/>
    </location>
</feature>
<dbReference type="Gene3D" id="3.40.50.720">
    <property type="entry name" value="NAD(P)-binding Rossmann-like Domain"/>
    <property type="match status" value="1"/>
</dbReference>
<keyword evidence="6" id="KW-1185">Reference proteome</keyword>
<dbReference type="InterPro" id="IPR000683">
    <property type="entry name" value="Gfo/Idh/MocA-like_OxRdtase_N"/>
</dbReference>
<evidence type="ECO:0000313" key="6">
    <source>
        <dbReference type="Proteomes" id="UP000638836"/>
    </source>
</evidence>
<name>A0ABR7TF88_9LACT</name>
<gene>
    <name evidence="5" type="ORF">GLO26_08380</name>
</gene>
<evidence type="ECO:0000313" key="5">
    <source>
        <dbReference type="EMBL" id="MBC9825831.1"/>
    </source>
</evidence>
<evidence type="ECO:0000256" key="2">
    <source>
        <dbReference type="ARBA" id="ARBA00023002"/>
    </source>
</evidence>
<dbReference type="Pfam" id="PF22725">
    <property type="entry name" value="GFO_IDH_MocA_C3"/>
    <property type="match status" value="1"/>
</dbReference>
<feature type="domain" description="Gfo/Idh/MocA-like oxidoreductase N-terminal" evidence="3">
    <location>
        <begin position="4"/>
        <end position="119"/>
    </location>
</feature>
<sequence length="322" mass="35708">MKKLNWGILGLGQIANEFAEVFDVENAVLYAAGSRNDEKAAEFAGKYGIEKSYGSYDALLADPAIDVVYISTPHSHHADLIIQSLEQGKHVLSEKAITMNNDQLTQAMTLAKEKKLVLAEAMVIYHMPLYRKLKEISQNGSLGKLKMIQVSFGSLKEEDPTNRFFNKDLAGGALLDIGIYALSFARFFLTSQPHEVLTTMNFYETGVDEQSGILLKNDQNEIASISLTFRAKMPKLGIVAFENGFITVNDFPRADKATLTKPDGSVETIEAGDTNQAMNYEIADITNMILSDSSDASLALTHDVMEIMDTLRKDWGLHYDFE</sequence>
<reference evidence="5 6" key="1">
    <citation type="journal article" date="2020" name="Microorganisms">
        <title>New Insight into Antimicrobial Compounds from Food and Marine-Sourced Carnobacterium Species through Phenotype and Genome Analyses.</title>
        <authorList>
            <person name="Begrem S."/>
            <person name="Ivaniuk F."/>
            <person name="Gigout-Chevalier F."/>
            <person name="Kolypczuk L."/>
            <person name="Bonnetot S."/>
            <person name="Leroi F."/>
            <person name="Grovel O."/>
            <person name="Delbarre-Ladrat C."/>
            <person name="Passerini D."/>
        </authorList>
    </citation>
    <scope>NUCLEOTIDE SEQUENCE [LARGE SCALE GENOMIC DNA]</scope>
    <source>
        <strain evidence="5 6">MIP2551</strain>
    </source>
</reference>
<evidence type="ECO:0000259" key="4">
    <source>
        <dbReference type="Pfam" id="PF22725"/>
    </source>
</evidence>
<proteinExistence type="inferred from homology"/>
<protein>
    <submittedName>
        <fullName evidence="5">Gfo/Idh/MocA family oxidoreductase</fullName>
    </submittedName>
</protein>
<accession>A0ABR7TF88</accession>
<evidence type="ECO:0000259" key="3">
    <source>
        <dbReference type="Pfam" id="PF01408"/>
    </source>
</evidence>
<dbReference type="InterPro" id="IPR055170">
    <property type="entry name" value="GFO_IDH_MocA-like_dom"/>
</dbReference>
<dbReference type="PANTHER" id="PTHR22604:SF105">
    <property type="entry name" value="TRANS-1,2-DIHYDROBENZENE-1,2-DIOL DEHYDROGENASE"/>
    <property type="match status" value="1"/>
</dbReference>
<comment type="similarity">
    <text evidence="1">Belongs to the Gfo/Idh/MocA family.</text>
</comment>
<dbReference type="InterPro" id="IPR036291">
    <property type="entry name" value="NAD(P)-bd_dom_sf"/>
</dbReference>